<protein>
    <submittedName>
        <fullName evidence="2">Uncharacterized protein</fullName>
    </submittedName>
</protein>
<reference evidence="2 3" key="1">
    <citation type="submission" date="2023-03" db="EMBL/GenBank/DDBJ databases">
        <title>Genome sequence of Lichtheimia ornata CBS 291.66.</title>
        <authorList>
            <person name="Mohabir J.T."/>
            <person name="Shea T.P."/>
            <person name="Kurbessoian T."/>
            <person name="Berby B."/>
            <person name="Fontaine J."/>
            <person name="Livny J."/>
            <person name="Gnirke A."/>
            <person name="Stajich J.E."/>
            <person name="Cuomo C.A."/>
        </authorList>
    </citation>
    <scope>NUCLEOTIDE SEQUENCE [LARGE SCALE GENOMIC DNA]</scope>
    <source>
        <strain evidence="2">CBS 291.66</strain>
    </source>
</reference>
<evidence type="ECO:0000256" key="1">
    <source>
        <dbReference type="SAM" id="MobiDB-lite"/>
    </source>
</evidence>
<name>A0AAD7UVD0_9FUNG</name>
<dbReference type="EMBL" id="JARTCD010000077">
    <property type="protein sequence ID" value="KAJ8653504.1"/>
    <property type="molecule type" value="Genomic_DNA"/>
</dbReference>
<dbReference type="GeneID" id="83218234"/>
<dbReference type="Proteomes" id="UP001234581">
    <property type="component" value="Unassembled WGS sequence"/>
</dbReference>
<evidence type="ECO:0000313" key="3">
    <source>
        <dbReference type="Proteomes" id="UP001234581"/>
    </source>
</evidence>
<proteinExistence type="predicted"/>
<dbReference type="RefSeq" id="XP_058338418.1">
    <property type="nucleotide sequence ID" value="XM_058490806.1"/>
</dbReference>
<keyword evidence="3" id="KW-1185">Reference proteome</keyword>
<organism evidence="2 3">
    <name type="scientific">Lichtheimia ornata</name>
    <dbReference type="NCBI Taxonomy" id="688661"/>
    <lineage>
        <taxon>Eukaryota</taxon>
        <taxon>Fungi</taxon>
        <taxon>Fungi incertae sedis</taxon>
        <taxon>Mucoromycota</taxon>
        <taxon>Mucoromycotina</taxon>
        <taxon>Mucoromycetes</taxon>
        <taxon>Mucorales</taxon>
        <taxon>Lichtheimiaceae</taxon>
        <taxon>Lichtheimia</taxon>
    </lineage>
</organism>
<accession>A0AAD7UVD0</accession>
<comment type="caution">
    <text evidence="2">The sequence shown here is derived from an EMBL/GenBank/DDBJ whole genome shotgun (WGS) entry which is preliminary data.</text>
</comment>
<sequence length="133" mass="14917">MCRDPSSGILSDMVVRECHVEAGPHLTSHVTASSGCFSTPSLPQIKIVFPYHPHCAVAVSFPEEEIRLLRNCTCKLIANEEYYLRELAKYRQEPQQQKELTISRSETPRSTSLDQSASSSTSYYPSNHKNPST</sequence>
<gene>
    <name evidence="2" type="ORF">O0I10_010832</name>
</gene>
<evidence type="ECO:0000313" key="2">
    <source>
        <dbReference type="EMBL" id="KAJ8653504.1"/>
    </source>
</evidence>
<dbReference type="AlphaFoldDB" id="A0AAD7UVD0"/>
<feature type="compositionally biased region" description="Low complexity" evidence="1">
    <location>
        <begin position="110"/>
        <end position="126"/>
    </location>
</feature>
<feature type="region of interest" description="Disordered" evidence="1">
    <location>
        <begin position="92"/>
        <end position="133"/>
    </location>
</feature>
<feature type="compositionally biased region" description="Polar residues" evidence="1">
    <location>
        <begin position="93"/>
        <end position="109"/>
    </location>
</feature>